<dbReference type="Gene3D" id="3.40.50.1240">
    <property type="entry name" value="Phosphoglycerate mutase-like"/>
    <property type="match status" value="1"/>
</dbReference>
<dbReference type="EMBL" id="VUJW01000003">
    <property type="protein sequence ID" value="KAA1427533.1"/>
    <property type="molecule type" value="Genomic_DNA"/>
</dbReference>
<dbReference type="InterPro" id="IPR013078">
    <property type="entry name" value="His_Pase_superF_clade-1"/>
</dbReference>
<feature type="binding site" evidence="6">
    <location>
        <begin position="16"/>
        <end position="23"/>
    </location>
    <ligand>
        <name>substrate</name>
    </ligand>
</feature>
<accession>A0A5B1M3Q6</accession>
<keyword evidence="3" id="KW-0324">Glycolysis</keyword>
<proteinExistence type="inferred from homology"/>
<evidence type="ECO:0000256" key="2">
    <source>
        <dbReference type="ARBA" id="ARBA00012028"/>
    </source>
</evidence>
<dbReference type="InterPro" id="IPR029033">
    <property type="entry name" value="His_PPase_superfam"/>
</dbReference>
<dbReference type="EC" id="5.4.2.11" evidence="2"/>
<gene>
    <name evidence="8" type="ORF">F0U47_08720</name>
</gene>
<evidence type="ECO:0000256" key="3">
    <source>
        <dbReference type="ARBA" id="ARBA00023152"/>
    </source>
</evidence>
<feature type="active site" description="Tele-phosphohistidine intermediate" evidence="5">
    <location>
        <position position="17"/>
    </location>
</feature>
<name>A0A5B1M3Q6_9ACTN</name>
<evidence type="ECO:0000256" key="7">
    <source>
        <dbReference type="SAM" id="MobiDB-lite"/>
    </source>
</evidence>
<reference evidence="8 9" key="2">
    <citation type="submission" date="2019-09" db="EMBL/GenBank/DDBJ databases">
        <authorList>
            <person name="Jin C."/>
        </authorList>
    </citation>
    <scope>NUCLEOTIDE SEQUENCE [LARGE SCALE GENOMIC DNA]</scope>
    <source>
        <strain evidence="8 9">BN140041</strain>
    </source>
</reference>
<dbReference type="Pfam" id="PF00300">
    <property type="entry name" value="His_Phos_1"/>
    <property type="match status" value="1"/>
</dbReference>
<evidence type="ECO:0000256" key="4">
    <source>
        <dbReference type="ARBA" id="ARBA00023235"/>
    </source>
</evidence>
<feature type="binding site" evidence="6">
    <location>
        <position position="82"/>
    </location>
    <ligand>
        <name>substrate</name>
    </ligand>
</feature>
<dbReference type="PANTHER" id="PTHR11931">
    <property type="entry name" value="PHOSPHOGLYCERATE MUTASE"/>
    <property type="match status" value="1"/>
</dbReference>
<comment type="caution">
    <text evidence="8">The sequence shown here is derived from an EMBL/GenBank/DDBJ whole genome shotgun (WGS) entry which is preliminary data.</text>
</comment>
<feature type="region of interest" description="Disordered" evidence="7">
    <location>
        <begin position="230"/>
        <end position="249"/>
    </location>
</feature>
<evidence type="ECO:0000313" key="9">
    <source>
        <dbReference type="Proteomes" id="UP000324351"/>
    </source>
</evidence>
<evidence type="ECO:0000313" key="8">
    <source>
        <dbReference type="EMBL" id="KAA1427533.1"/>
    </source>
</evidence>
<evidence type="ECO:0000256" key="5">
    <source>
        <dbReference type="PIRSR" id="PIRSR613078-1"/>
    </source>
</evidence>
<dbReference type="SUPFAM" id="SSF53254">
    <property type="entry name" value="Phosphoglycerate mutase-like"/>
    <property type="match status" value="1"/>
</dbReference>
<dbReference type="CDD" id="cd07067">
    <property type="entry name" value="HP_PGM_like"/>
    <property type="match status" value="1"/>
</dbReference>
<dbReference type="InterPro" id="IPR001345">
    <property type="entry name" value="PG/BPGM_mutase_AS"/>
</dbReference>
<dbReference type="PROSITE" id="PS00175">
    <property type="entry name" value="PG_MUTASE"/>
    <property type="match status" value="1"/>
</dbReference>
<comment type="similarity">
    <text evidence="1">Belongs to the phosphoglycerate mutase family. BPG-dependent PGAM subfamily.</text>
</comment>
<dbReference type="GO" id="GO:0006096">
    <property type="term" value="P:glycolytic process"/>
    <property type="evidence" value="ECO:0007669"/>
    <property type="project" value="UniProtKB-KW"/>
</dbReference>
<dbReference type="SMART" id="SM00855">
    <property type="entry name" value="PGAM"/>
    <property type="match status" value="1"/>
</dbReference>
<dbReference type="AlphaFoldDB" id="A0A5B1M3Q6"/>
<dbReference type="InterPro" id="IPR005952">
    <property type="entry name" value="Phosphogly_mut1"/>
</dbReference>
<dbReference type="Proteomes" id="UP000324351">
    <property type="component" value="Unassembled WGS sequence"/>
</dbReference>
<reference evidence="8 9" key="1">
    <citation type="submission" date="2019-09" db="EMBL/GenBank/DDBJ databases">
        <title>Nocardioides panacisoli sp. nov., isolated from the soil of a ginseng field.</title>
        <authorList>
            <person name="Cho C."/>
        </authorList>
    </citation>
    <scope>NUCLEOTIDE SEQUENCE [LARGE SCALE GENOMIC DNA]</scope>
    <source>
        <strain evidence="8 9">BN140041</strain>
    </source>
</reference>
<dbReference type="RefSeq" id="WP_149749897.1">
    <property type="nucleotide sequence ID" value="NZ_VUJW01000003.1"/>
</dbReference>
<dbReference type="GO" id="GO:0004619">
    <property type="term" value="F:phosphoglycerate mutase activity"/>
    <property type="evidence" value="ECO:0007669"/>
    <property type="project" value="UniProtKB-EC"/>
</dbReference>
<protein>
    <recommendedName>
        <fullName evidence="2">phosphoglycerate mutase (2,3-diphosphoglycerate-dependent)</fullName>
        <ecNumber evidence="2">5.4.2.11</ecNumber>
    </recommendedName>
</protein>
<organism evidence="8 9">
    <name type="scientific">Nocardioides antri</name>
    <dbReference type="NCBI Taxonomy" id="2607659"/>
    <lineage>
        <taxon>Bacteria</taxon>
        <taxon>Bacillati</taxon>
        <taxon>Actinomycetota</taxon>
        <taxon>Actinomycetes</taxon>
        <taxon>Propionibacteriales</taxon>
        <taxon>Nocardioidaceae</taxon>
        <taxon>Nocardioides</taxon>
    </lineage>
</organism>
<evidence type="ECO:0000256" key="1">
    <source>
        <dbReference type="ARBA" id="ARBA00006717"/>
    </source>
</evidence>
<feature type="active site" description="Proton donor/acceptor" evidence="5">
    <location>
        <position position="106"/>
    </location>
</feature>
<evidence type="ECO:0000256" key="6">
    <source>
        <dbReference type="PIRSR" id="PIRSR613078-2"/>
    </source>
</evidence>
<keyword evidence="9" id="KW-1185">Reference proteome</keyword>
<keyword evidence="4" id="KW-0413">Isomerase</keyword>
<sequence length="249" mass="27875">MRPRWDNGPDELVLVRHGESVGNQADTAARDAGAEVLDLTARDADVELSETGREQALSLRRWADQLEPDARPTVAVSSPYRRAADTAALALEGLGVPVEHDERLRERDLGVLDGLTGVGIRARFPDEVERRDKLGKFYYQPPSGESWAEVAHRVRTFLHDLRFGYDGERVWLFTHQAVIMSFRYVLEGIAEPDLLDLDRKVRIPNASVTTFRRSGSLLELESFADTSAVDSRDVEVTREEPHGRGDDVA</sequence>